<dbReference type="AlphaFoldDB" id="A0A7C6A720"/>
<evidence type="ECO:0000259" key="1">
    <source>
        <dbReference type="Pfam" id="PF17147"/>
    </source>
</evidence>
<dbReference type="Gene3D" id="3.40.50.920">
    <property type="match status" value="1"/>
</dbReference>
<sequence>IESFEYYMVDDADLLVIAYGTNATAARVAVDEARSKGIKVGMFRPITVWPFPEAQVCDLSKKFKKIIVSEINLGQMLYEVQRAVKGNSEIFTVLLAAGVPIRPQQILEKIEEVSK</sequence>
<dbReference type="InterPro" id="IPR052368">
    <property type="entry name" value="2-oxoacid_oxidoreductase"/>
</dbReference>
<dbReference type="EMBL" id="DRZX01000202">
    <property type="protein sequence ID" value="HHS49021.1"/>
    <property type="molecule type" value="Genomic_DNA"/>
</dbReference>
<accession>A0A7C6A720</accession>
<evidence type="ECO:0000313" key="2">
    <source>
        <dbReference type="EMBL" id="HHS49021.1"/>
    </source>
</evidence>
<comment type="caution">
    <text evidence="2">The sequence shown here is derived from an EMBL/GenBank/DDBJ whole genome shotgun (WGS) entry which is preliminary data.</text>
</comment>
<feature type="domain" description="Pyruvate:ferredoxin oxidoreductase core" evidence="1">
    <location>
        <begin position="12"/>
        <end position="106"/>
    </location>
</feature>
<protein>
    <submittedName>
        <fullName evidence="2">2-oxoacid:acceptor oxidoreductase subunit alpha</fullName>
        <ecNumber evidence="2">1.2.7.3</ecNumber>
    </submittedName>
</protein>
<dbReference type="Proteomes" id="UP000886400">
    <property type="component" value="Unassembled WGS sequence"/>
</dbReference>
<keyword evidence="2" id="KW-0560">Oxidoreductase</keyword>
<dbReference type="InterPro" id="IPR033412">
    <property type="entry name" value="PFOR_II"/>
</dbReference>
<dbReference type="InterPro" id="IPR009014">
    <property type="entry name" value="Transketo_C/PFOR_II"/>
</dbReference>
<dbReference type="FunFam" id="3.40.50.920:FF:000013">
    <property type="entry name" value="Ferredoxin oxidoreductase alpha subunit"/>
    <property type="match status" value="1"/>
</dbReference>
<dbReference type="Pfam" id="PF17147">
    <property type="entry name" value="PFOR_II"/>
    <property type="match status" value="1"/>
</dbReference>
<reference evidence="2" key="1">
    <citation type="journal article" date="2020" name="mSystems">
        <title>Genome- and Community-Level Interaction Insights into Carbon Utilization and Element Cycling Functions of Hydrothermarchaeota in Hydrothermal Sediment.</title>
        <authorList>
            <person name="Zhou Z."/>
            <person name="Liu Y."/>
            <person name="Xu W."/>
            <person name="Pan J."/>
            <person name="Luo Z.H."/>
            <person name="Li M."/>
        </authorList>
    </citation>
    <scope>NUCLEOTIDE SEQUENCE [LARGE SCALE GENOMIC DNA]</scope>
    <source>
        <strain evidence="2">SpSt-1135</strain>
    </source>
</reference>
<gene>
    <name evidence="2" type="ORF">ENM99_04085</name>
</gene>
<dbReference type="PANTHER" id="PTHR43088:SF1">
    <property type="entry name" value="SUBUNIT OF PYRUVATE:FLAVODOXIN OXIDOREDUCTASE"/>
    <property type="match status" value="1"/>
</dbReference>
<organism evidence="2">
    <name type="scientific">Desulfurella acetivorans</name>
    <dbReference type="NCBI Taxonomy" id="33002"/>
    <lineage>
        <taxon>Bacteria</taxon>
        <taxon>Pseudomonadati</taxon>
        <taxon>Campylobacterota</taxon>
        <taxon>Desulfurellia</taxon>
        <taxon>Desulfurellales</taxon>
        <taxon>Desulfurellaceae</taxon>
        <taxon>Desulfurella</taxon>
    </lineage>
</organism>
<name>A0A7C6A720_DESAE</name>
<dbReference type="EC" id="1.2.7.3" evidence="2"/>
<dbReference type="SUPFAM" id="SSF52922">
    <property type="entry name" value="TK C-terminal domain-like"/>
    <property type="match status" value="1"/>
</dbReference>
<feature type="non-terminal residue" evidence="2">
    <location>
        <position position="1"/>
    </location>
</feature>
<dbReference type="GO" id="GO:0047553">
    <property type="term" value="F:2-oxoglutarate synthase activity"/>
    <property type="evidence" value="ECO:0007669"/>
    <property type="project" value="UniProtKB-EC"/>
</dbReference>
<dbReference type="PANTHER" id="PTHR43088">
    <property type="entry name" value="SUBUNIT OF PYRUVATE:FLAVODOXIN OXIDOREDUCTASE-RELATED"/>
    <property type="match status" value="1"/>
</dbReference>
<proteinExistence type="predicted"/>